<protein>
    <recommendedName>
        <fullName evidence="3">Thioester reductase (TE) domain-containing protein</fullName>
    </recommendedName>
</protein>
<dbReference type="Proteomes" id="UP000566819">
    <property type="component" value="Unassembled WGS sequence"/>
</dbReference>
<evidence type="ECO:0000259" key="3">
    <source>
        <dbReference type="Pfam" id="PF07993"/>
    </source>
</evidence>
<reference evidence="4 5" key="1">
    <citation type="submission" date="2020-03" db="EMBL/GenBank/DDBJ databases">
        <title>Draft Genome Sequence of Cudoniella acicularis.</title>
        <authorList>
            <person name="Buettner E."/>
            <person name="Kellner H."/>
        </authorList>
    </citation>
    <scope>NUCLEOTIDE SEQUENCE [LARGE SCALE GENOMIC DNA]</scope>
    <source>
        <strain evidence="4 5">DSM 108380</strain>
    </source>
</reference>
<name>A0A8H4RSH3_9HELO</name>
<evidence type="ECO:0000313" key="5">
    <source>
        <dbReference type="Proteomes" id="UP000566819"/>
    </source>
</evidence>
<dbReference type="NCBIfam" id="TIGR01746">
    <property type="entry name" value="Thioester-redct"/>
    <property type="match status" value="1"/>
</dbReference>
<gene>
    <name evidence="4" type="ORF">G7Y89_g2902</name>
</gene>
<dbReference type="PANTHER" id="PTHR44845:SF4">
    <property type="entry name" value="NONRIBOSOMAL PEPTIDE SYNTHASE INPA"/>
    <property type="match status" value="1"/>
</dbReference>
<dbReference type="AlphaFoldDB" id="A0A8H4RSH3"/>
<dbReference type="PANTHER" id="PTHR44845">
    <property type="entry name" value="CARRIER DOMAIN-CONTAINING PROTEIN"/>
    <property type="match status" value="1"/>
</dbReference>
<keyword evidence="2" id="KW-0597">Phosphoprotein</keyword>
<feature type="domain" description="Thioester reductase (TE)" evidence="3">
    <location>
        <begin position="76"/>
        <end position="313"/>
    </location>
</feature>
<dbReference type="OrthoDB" id="416786at2759"/>
<keyword evidence="5" id="KW-1185">Reference proteome</keyword>
<sequence length="345" mass="37923">MMTLAAFMKRKFGVSVAIPLLISHHMKITDVSNYIRKANGKVVPELAFQVDLMKEFSLLDAQLQFAQQNHLGVIFLTGATGFLGTQILRQLLNHAGVDKVIVHVRASDSEHGKQKIVSSAKAALWWLDDMSSKLEIWAGDLSQPMLGLNCQQWLHLRMVDAIIHNGASVNWTADYDTLTTTNVNSTFEILKAMSGVGPRPKLVYISGGRSFGESQDDKSTATKLAAVDGYSRTKFVSELLLKHFAQRAVNSKHPRHISIVKPGLIIGNAREGVANTGDFLWRHVAGAMRLGAYPKPEKDDWLVVSSVDIISQAVIDALLRGYNASACNINIADGVLMTEFWGIVD</sequence>
<dbReference type="Gene3D" id="3.40.50.720">
    <property type="entry name" value="NAD(P)-binding Rossmann-like Domain"/>
    <property type="match status" value="1"/>
</dbReference>
<evidence type="ECO:0000256" key="2">
    <source>
        <dbReference type="ARBA" id="ARBA00022553"/>
    </source>
</evidence>
<comment type="caution">
    <text evidence="4">The sequence shown here is derived from an EMBL/GenBank/DDBJ whole genome shotgun (WGS) entry which is preliminary data.</text>
</comment>
<dbReference type="InterPro" id="IPR036291">
    <property type="entry name" value="NAD(P)-bd_dom_sf"/>
</dbReference>
<dbReference type="SUPFAM" id="SSF51735">
    <property type="entry name" value="NAD(P)-binding Rossmann-fold domains"/>
    <property type="match status" value="1"/>
</dbReference>
<proteinExistence type="predicted"/>
<dbReference type="InterPro" id="IPR013120">
    <property type="entry name" value="FAR_NAD-bd"/>
</dbReference>
<evidence type="ECO:0000256" key="1">
    <source>
        <dbReference type="ARBA" id="ARBA00022450"/>
    </source>
</evidence>
<evidence type="ECO:0000313" key="4">
    <source>
        <dbReference type="EMBL" id="KAF4635195.1"/>
    </source>
</evidence>
<dbReference type="Pfam" id="PF07993">
    <property type="entry name" value="NAD_binding_4"/>
    <property type="match status" value="1"/>
</dbReference>
<organism evidence="4 5">
    <name type="scientific">Cudoniella acicularis</name>
    <dbReference type="NCBI Taxonomy" id="354080"/>
    <lineage>
        <taxon>Eukaryota</taxon>
        <taxon>Fungi</taxon>
        <taxon>Dikarya</taxon>
        <taxon>Ascomycota</taxon>
        <taxon>Pezizomycotina</taxon>
        <taxon>Leotiomycetes</taxon>
        <taxon>Helotiales</taxon>
        <taxon>Tricladiaceae</taxon>
        <taxon>Cudoniella</taxon>
    </lineage>
</organism>
<keyword evidence="1" id="KW-0596">Phosphopantetheine</keyword>
<dbReference type="InterPro" id="IPR010080">
    <property type="entry name" value="Thioester_reductase-like_dom"/>
</dbReference>
<dbReference type="EMBL" id="JAAMPI010000135">
    <property type="protein sequence ID" value="KAF4635195.1"/>
    <property type="molecule type" value="Genomic_DNA"/>
</dbReference>
<accession>A0A8H4RSH3</accession>